<comment type="caution">
    <text evidence="3">The sequence shown here is derived from an EMBL/GenBank/DDBJ whole genome shotgun (WGS) entry which is preliminary data.</text>
</comment>
<keyword evidence="1" id="KW-0808">Transferase</keyword>
<dbReference type="InterPro" id="IPR029055">
    <property type="entry name" value="Ntn_hydrolases_N"/>
</dbReference>
<comment type="catalytic activity">
    <reaction evidence="1">
        <text>glutathione + H2O = L-cysteinylglycine + L-glutamate</text>
        <dbReference type="Rhea" id="RHEA:28807"/>
        <dbReference type="ChEBI" id="CHEBI:15377"/>
        <dbReference type="ChEBI" id="CHEBI:29985"/>
        <dbReference type="ChEBI" id="CHEBI:57925"/>
        <dbReference type="ChEBI" id="CHEBI:61694"/>
        <dbReference type="EC" id="3.4.19.13"/>
    </reaction>
</comment>
<dbReference type="SUPFAM" id="SSF56235">
    <property type="entry name" value="N-terminal nucleophile aminohydrolases (Ntn hydrolases)"/>
    <property type="match status" value="1"/>
</dbReference>
<proteinExistence type="predicted"/>
<organism evidence="3 4">
    <name type="scientific">Neodothiora populina</name>
    <dbReference type="NCBI Taxonomy" id="2781224"/>
    <lineage>
        <taxon>Eukaryota</taxon>
        <taxon>Fungi</taxon>
        <taxon>Dikarya</taxon>
        <taxon>Ascomycota</taxon>
        <taxon>Pezizomycotina</taxon>
        <taxon>Dothideomycetes</taxon>
        <taxon>Dothideomycetidae</taxon>
        <taxon>Dothideales</taxon>
        <taxon>Dothioraceae</taxon>
        <taxon>Neodothiora</taxon>
    </lineage>
</organism>
<dbReference type="EC" id="3.4.19.13" evidence="1"/>
<comment type="catalytic activity">
    <reaction evidence="1">
        <text>an N-terminal (5-L-glutamyl)-[peptide] + an alpha-amino acid = 5-L-glutamyl amino acid + an N-terminal L-alpha-aminoacyl-[peptide]</text>
        <dbReference type="Rhea" id="RHEA:23904"/>
        <dbReference type="Rhea" id="RHEA-COMP:9780"/>
        <dbReference type="Rhea" id="RHEA-COMP:9795"/>
        <dbReference type="ChEBI" id="CHEBI:77644"/>
        <dbReference type="ChEBI" id="CHEBI:78597"/>
        <dbReference type="ChEBI" id="CHEBI:78599"/>
        <dbReference type="ChEBI" id="CHEBI:78608"/>
        <dbReference type="EC" id="2.3.2.2"/>
    </reaction>
</comment>
<keyword evidence="2" id="KW-1133">Transmembrane helix</keyword>
<reference evidence="3 4" key="1">
    <citation type="submission" date="2024-07" db="EMBL/GenBank/DDBJ databases">
        <title>Draft sequence of the Neodothiora populina.</title>
        <authorList>
            <person name="Drown D.D."/>
            <person name="Schuette U.S."/>
            <person name="Buechlein A.B."/>
            <person name="Rusch D.R."/>
            <person name="Winton L.W."/>
            <person name="Adams G.A."/>
        </authorList>
    </citation>
    <scope>NUCLEOTIDE SEQUENCE [LARGE SCALE GENOMIC DNA]</scope>
    <source>
        <strain evidence="3 4">CPC 39397</strain>
    </source>
</reference>
<dbReference type="EMBL" id="JBFMKM010000008">
    <property type="protein sequence ID" value="KAL1304857.1"/>
    <property type="molecule type" value="Genomic_DNA"/>
</dbReference>
<dbReference type="Proteomes" id="UP001562354">
    <property type="component" value="Unassembled WGS sequence"/>
</dbReference>
<dbReference type="PANTHER" id="PTHR11686:SF62">
    <property type="entry name" value="GLUTATHIONE HYDROLASE"/>
    <property type="match status" value="1"/>
</dbReference>
<dbReference type="NCBIfam" id="TIGR00066">
    <property type="entry name" value="g_glut_trans"/>
    <property type="match status" value="1"/>
</dbReference>
<feature type="transmembrane region" description="Helical" evidence="2">
    <location>
        <begin position="26"/>
        <end position="45"/>
    </location>
</feature>
<comment type="function">
    <text evidence="1">Cleaves the gamma-glutamyl peptide bond of glutathione and glutathione conjugates.</text>
</comment>
<dbReference type="InterPro" id="IPR000101">
    <property type="entry name" value="GGT_peptidase"/>
</dbReference>
<dbReference type="EC" id="2.3.2.2" evidence="1"/>
<dbReference type="Gene3D" id="1.10.246.130">
    <property type="match status" value="1"/>
</dbReference>
<comment type="catalytic activity">
    <reaction evidence="1">
        <text>an S-substituted glutathione + H2O = an S-substituted L-cysteinylglycine + L-glutamate</text>
        <dbReference type="Rhea" id="RHEA:59468"/>
        <dbReference type="ChEBI" id="CHEBI:15377"/>
        <dbReference type="ChEBI" id="CHEBI:29985"/>
        <dbReference type="ChEBI" id="CHEBI:90779"/>
        <dbReference type="ChEBI" id="CHEBI:143103"/>
        <dbReference type="EC" id="3.4.19.13"/>
    </reaction>
</comment>
<dbReference type="InterPro" id="IPR043137">
    <property type="entry name" value="GGT_ssub_C"/>
</dbReference>
<keyword evidence="1" id="KW-0012">Acyltransferase</keyword>
<dbReference type="RefSeq" id="XP_069201131.1">
    <property type="nucleotide sequence ID" value="XM_069343305.1"/>
</dbReference>
<evidence type="ECO:0000313" key="3">
    <source>
        <dbReference type="EMBL" id="KAL1304857.1"/>
    </source>
</evidence>
<dbReference type="PRINTS" id="PR01210">
    <property type="entry name" value="GGTRANSPTASE"/>
</dbReference>
<dbReference type="InterPro" id="IPR043138">
    <property type="entry name" value="GGT_lsub"/>
</dbReference>
<dbReference type="Pfam" id="PF01019">
    <property type="entry name" value="G_glu_transpept"/>
    <property type="match status" value="1"/>
</dbReference>
<dbReference type="PANTHER" id="PTHR11686">
    <property type="entry name" value="GAMMA GLUTAMYL TRANSPEPTIDASE"/>
    <property type="match status" value="1"/>
</dbReference>
<dbReference type="GeneID" id="95977481"/>
<gene>
    <name evidence="3" type="ORF">AAFC00_003781</name>
</gene>
<accession>A0ABR3PFD0</accession>
<evidence type="ECO:0000256" key="2">
    <source>
        <dbReference type="SAM" id="Phobius"/>
    </source>
</evidence>
<dbReference type="Gene3D" id="3.60.20.40">
    <property type="match status" value="1"/>
</dbReference>
<keyword evidence="1" id="KW-0378">Hydrolase</keyword>
<sequence>MKNEKYEDVPVQVLLRSRQRHPYYKSAVLTAVIFAIAISAMTMVYSPHIVWTALLPTVITTLVGSTDATPLALGSSSVESTGNFYPSNPEQYSQGGQHGAVASESAICSLIGRDLLLQGGNAADALVGTTFCVGTTGMYHSGIGGGGFMLVRGPDGQYENIDFRETAPAAAFRDMYQNDTLSSIFGGLASGVPGEVAGLAYLHEKYGKLPWKQVMQGAIEIARDGFPVTADLVRYMAAATAGEKESFLVTDPQWAIDFAPNGTLLGLNDTITRKRLANTLETIANEGASVFYKGEMAAQMVAAVRAANGTMTMSDMSNYSIISREAAHTAYRNYTLHSVSAPASGTVALSILKILEGYSDMGAPGSANISTHRLTEAMRFAYGQRTELGDPSFVPHMSSYEDSMLDPATAAHIRKHGISDTTSFPPSHYNPSGFENPDSHGTSHVVTADGSGLAISMTTTINLLFGSRVMVPETGVIMNNEMDDFSIPGRKNAFGFVPSPNNYIAPFKRPLSSIACTIVEDSATRELRFVSGAAGGSRIISSTLQTLWAVLDRGFDSAQALAMPRLHDQLVPDTVTFEWLFDNATVASMAAKAHNVTWVGPGGSSAQCLRNVSLPGYRYSLSGVELDEISGTWGFEAASEPRQMASGAYVV</sequence>
<keyword evidence="2" id="KW-0472">Membrane</keyword>
<protein>
    <recommendedName>
        <fullName evidence="1">Glutathione hydrolase</fullName>
        <ecNumber evidence="1">2.3.2.2</ecNumber>
        <ecNumber evidence="1">3.4.19.13</ecNumber>
    </recommendedName>
    <alternativeName>
        <fullName evidence="1">Gamma-glutamyltransferase</fullName>
    </alternativeName>
    <alternativeName>
        <fullName evidence="1">Gamma-glutamyltranspeptidase</fullName>
    </alternativeName>
</protein>
<evidence type="ECO:0000256" key="1">
    <source>
        <dbReference type="RuleBase" id="RU368068"/>
    </source>
</evidence>
<keyword evidence="2" id="KW-0812">Transmembrane</keyword>
<comment type="pathway">
    <text evidence="1">Sulfur metabolism; glutathione metabolism.</text>
</comment>
<evidence type="ECO:0000313" key="4">
    <source>
        <dbReference type="Proteomes" id="UP001562354"/>
    </source>
</evidence>
<name>A0ABR3PFD0_9PEZI</name>
<keyword evidence="4" id="KW-1185">Reference proteome</keyword>